<dbReference type="SUPFAM" id="SSF53335">
    <property type="entry name" value="S-adenosyl-L-methionine-dependent methyltransferases"/>
    <property type="match status" value="1"/>
</dbReference>
<name>A0A6J6WT37_9ZZZZ</name>
<organism evidence="1">
    <name type="scientific">freshwater metagenome</name>
    <dbReference type="NCBI Taxonomy" id="449393"/>
    <lineage>
        <taxon>unclassified sequences</taxon>
        <taxon>metagenomes</taxon>
        <taxon>ecological metagenomes</taxon>
    </lineage>
</organism>
<dbReference type="EMBL" id="CAFAAI010000010">
    <property type="protein sequence ID" value="CAB4787229.1"/>
    <property type="molecule type" value="Genomic_DNA"/>
</dbReference>
<gene>
    <name evidence="1" type="ORF">UFOPK2992_00143</name>
</gene>
<evidence type="ECO:0000313" key="1">
    <source>
        <dbReference type="EMBL" id="CAB4787229.1"/>
    </source>
</evidence>
<proteinExistence type="predicted"/>
<protein>
    <submittedName>
        <fullName evidence="1">Unannotated protein</fullName>
    </submittedName>
</protein>
<dbReference type="AlphaFoldDB" id="A0A6J6WT37"/>
<dbReference type="InterPro" id="IPR029063">
    <property type="entry name" value="SAM-dependent_MTases_sf"/>
</dbReference>
<reference evidence="1" key="1">
    <citation type="submission" date="2020-05" db="EMBL/GenBank/DDBJ databases">
        <authorList>
            <person name="Chiriac C."/>
            <person name="Salcher M."/>
            <person name="Ghai R."/>
            <person name="Kavagutti S V."/>
        </authorList>
    </citation>
    <scope>NUCLEOTIDE SEQUENCE</scope>
</reference>
<sequence>MDLSERSVRTGRHPWEIARSDFFRRLIASSVELHGVSTLLDIGAGDGWFTGGLLADLPDSASVTCWDINYTSDDLNSLLSASIERTTVQPSGTFDLVLLMDVLEHIDDDTAFLRDTVVPLLAPDGVLVVSVPAHPRLFTAHDTMLGHHRRYRPAAMRRLLGEHLHIVSDGSLFVSLTALRCLQAVVERVRGPRIETQHGIGGWDHGVRLTNAISASLAADSRIGLAASEHGLHLPGLSYWAVCRPTH</sequence>
<dbReference type="Gene3D" id="3.40.50.150">
    <property type="entry name" value="Vaccinia Virus protein VP39"/>
    <property type="match status" value="1"/>
</dbReference>
<accession>A0A6J6WT37</accession>
<dbReference type="Pfam" id="PF13489">
    <property type="entry name" value="Methyltransf_23"/>
    <property type="match status" value="1"/>
</dbReference>